<proteinExistence type="predicted"/>
<evidence type="ECO:0000256" key="1">
    <source>
        <dbReference type="ARBA" id="ARBA00023172"/>
    </source>
</evidence>
<comment type="caution">
    <text evidence="3">The sequence shown here is derived from an EMBL/GenBank/DDBJ whole genome shotgun (WGS) entry which is preliminary data.</text>
</comment>
<dbReference type="GO" id="GO:0003677">
    <property type="term" value="F:DNA binding"/>
    <property type="evidence" value="ECO:0007669"/>
    <property type="project" value="InterPro"/>
</dbReference>
<dbReference type="SUPFAM" id="SSF56349">
    <property type="entry name" value="DNA breaking-rejoining enzymes"/>
    <property type="match status" value="1"/>
</dbReference>
<dbReference type="InterPro" id="IPR011010">
    <property type="entry name" value="DNA_brk_join_enz"/>
</dbReference>
<evidence type="ECO:0000313" key="3">
    <source>
        <dbReference type="EMBL" id="KAJ7097829.1"/>
    </source>
</evidence>
<dbReference type="GO" id="GO:0006310">
    <property type="term" value="P:DNA recombination"/>
    <property type="evidence" value="ECO:0007669"/>
    <property type="project" value="UniProtKB-KW"/>
</dbReference>
<evidence type="ECO:0008006" key="5">
    <source>
        <dbReference type="Google" id="ProtNLM"/>
    </source>
</evidence>
<sequence length="666" mass="74289">MPKAASTSSRKPRSPSRGKKTKTPTGSVHTLKQKKTALQDEFSNSGKTKVAYKGYLDRGRAILADVVTDKRQKEKEDASCPELEGIDTKILAEAFDGPPNKHSAYALELYLTQKCVVEGYGKSTAEGIHGAFAKYWDGMPGGKYTGAYSYDEDTGRVSGNPARAPEIQSFVKCIKNKARVKGAAATRHHAEATTIEDMQKLMQWSALECPPNKLEAKPENVKDLLKIIKHGMMRAFLTSGYVLWTRELPRNFETCQIQERDLSDGNGPSPYRLPFLGVFLDNRKGWQQKQGYDGPLESNHYQIYEQNDTPEIDMFTHVLRWRALSGRLLGRDFEPDDYLFPYISSNGTIHSKRPMTHDSVQDLINEFALSAKINKIFTTHCLRRGGSQYRFMHAPIGKRWSLSIIRWWGGWAAGEHVDTLMRYLLDSLQSYESGHGDALYPFRMEPAKSFMGDHNALQPPTTAEFRVLGNQLLTTLDTLVTASQPSAIAAMVIQQTAALSSLGITRSTSDSAIPSSAPPKLPRPVHMSASGSHLALDSAVPDENNQHFTGSDEGSTLTMINVIPLPGAIIPGVGKDGTAWKRAIDQWYHGDPTKGLVLPLKDWPTDWYTGSMRLKTGALYSNRKLLAEEYERYIQYRICLPLFRPYVLGWAGTMLPSRLLIPNTAR</sequence>
<reference evidence="3" key="1">
    <citation type="submission" date="2023-03" db="EMBL/GenBank/DDBJ databases">
        <title>Massive genome expansion in bonnet fungi (Mycena s.s.) driven by repeated elements and novel gene families across ecological guilds.</title>
        <authorList>
            <consortium name="Lawrence Berkeley National Laboratory"/>
            <person name="Harder C.B."/>
            <person name="Miyauchi S."/>
            <person name="Viragh M."/>
            <person name="Kuo A."/>
            <person name="Thoen E."/>
            <person name="Andreopoulos B."/>
            <person name="Lu D."/>
            <person name="Skrede I."/>
            <person name="Drula E."/>
            <person name="Henrissat B."/>
            <person name="Morin E."/>
            <person name="Kohler A."/>
            <person name="Barry K."/>
            <person name="LaButti K."/>
            <person name="Morin E."/>
            <person name="Salamov A."/>
            <person name="Lipzen A."/>
            <person name="Mereny Z."/>
            <person name="Hegedus B."/>
            <person name="Baldrian P."/>
            <person name="Stursova M."/>
            <person name="Weitz H."/>
            <person name="Taylor A."/>
            <person name="Grigoriev I.V."/>
            <person name="Nagy L.G."/>
            <person name="Martin F."/>
            <person name="Kauserud H."/>
        </authorList>
    </citation>
    <scope>NUCLEOTIDE SEQUENCE</scope>
    <source>
        <strain evidence="3">CBHHK173m</strain>
    </source>
</reference>
<organism evidence="3 4">
    <name type="scientific">Mycena belliarum</name>
    <dbReference type="NCBI Taxonomy" id="1033014"/>
    <lineage>
        <taxon>Eukaryota</taxon>
        <taxon>Fungi</taxon>
        <taxon>Dikarya</taxon>
        <taxon>Basidiomycota</taxon>
        <taxon>Agaricomycotina</taxon>
        <taxon>Agaricomycetes</taxon>
        <taxon>Agaricomycetidae</taxon>
        <taxon>Agaricales</taxon>
        <taxon>Marasmiineae</taxon>
        <taxon>Mycenaceae</taxon>
        <taxon>Mycena</taxon>
    </lineage>
</organism>
<dbReference type="Proteomes" id="UP001222325">
    <property type="component" value="Unassembled WGS sequence"/>
</dbReference>
<keyword evidence="1" id="KW-0233">DNA recombination</keyword>
<accession>A0AAD6XUY8</accession>
<keyword evidence="4" id="KW-1185">Reference proteome</keyword>
<feature type="region of interest" description="Disordered" evidence="2">
    <location>
        <begin position="1"/>
        <end position="43"/>
    </location>
</feature>
<name>A0AAD6XUY8_9AGAR</name>
<dbReference type="AlphaFoldDB" id="A0AAD6XUY8"/>
<feature type="compositionally biased region" description="Basic residues" evidence="2">
    <location>
        <begin position="10"/>
        <end position="22"/>
    </location>
</feature>
<gene>
    <name evidence="3" type="ORF">B0H15DRAFT_773173</name>
</gene>
<evidence type="ECO:0000256" key="2">
    <source>
        <dbReference type="SAM" id="MobiDB-lite"/>
    </source>
</evidence>
<dbReference type="InterPro" id="IPR013762">
    <property type="entry name" value="Integrase-like_cat_sf"/>
</dbReference>
<dbReference type="GO" id="GO:0015074">
    <property type="term" value="P:DNA integration"/>
    <property type="evidence" value="ECO:0007669"/>
    <property type="project" value="InterPro"/>
</dbReference>
<protein>
    <recommendedName>
        <fullName evidence="5">Integrase</fullName>
    </recommendedName>
</protein>
<dbReference type="Gene3D" id="1.10.443.10">
    <property type="entry name" value="Intergrase catalytic core"/>
    <property type="match status" value="1"/>
</dbReference>
<evidence type="ECO:0000313" key="4">
    <source>
        <dbReference type="Proteomes" id="UP001222325"/>
    </source>
</evidence>
<dbReference type="EMBL" id="JARJCN010000009">
    <property type="protein sequence ID" value="KAJ7097829.1"/>
    <property type="molecule type" value="Genomic_DNA"/>
</dbReference>